<evidence type="ECO:0000259" key="3">
    <source>
        <dbReference type="PROSITE" id="PS51747"/>
    </source>
</evidence>
<evidence type="ECO:0000256" key="1">
    <source>
        <dbReference type="ARBA" id="ARBA00022723"/>
    </source>
</evidence>
<evidence type="ECO:0000313" key="4">
    <source>
        <dbReference type="EMBL" id="BBI01212.1"/>
    </source>
</evidence>
<reference evidence="4 5" key="1">
    <citation type="journal article" date="2019" name="Proc. Natl. Acad. Sci. U.S.A.">
        <title>Exaggeration and cooption of innate immunity for social defense.</title>
        <authorList>
            <person name="Kutsukake M."/>
            <person name="Moriyama M."/>
            <person name="Shigenobu S."/>
            <person name="Meng X.-Y."/>
            <person name="Nikoh N."/>
            <person name="Noda C."/>
            <person name="Kobayashi S."/>
            <person name="Fukatsu T."/>
        </authorList>
    </citation>
    <scope>NUCLEOTIDE SEQUENCE [LARGE SCALE GENOMIC DNA]</scope>
    <source>
        <strain evidence="4 5">Nmo</strain>
    </source>
</reference>
<accession>A0A455TA55</accession>
<dbReference type="Pfam" id="PF00383">
    <property type="entry name" value="dCMP_cyt_deam_1"/>
    <property type="match status" value="1"/>
</dbReference>
<dbReference type="InterPro" id="IPR016192">
    <property type="entry name" value="APOBEC/CMP_deaminase_Zn-bd"/>
</dbReference>
<dbReference type="PANTHER" id="PTHR11079">
    <property type="entry name" value="CYTOSINE DEAMINASE FAMILY MEMBER"/>
    <property type="match status" value="1"/>
</dbReference>
<evidence type="ECO:0000256" key="2">
    <source>
        <dbReference type="ARBA" id="ARBA00022833"/>
    </source>
</evidence>
<dbReference type="PROSITE" id="PS51747">
    <property type="entry name" value="CYT_DCMP_DEAMINASES_2"/>
    <property type="match status" value="1"/>
</dbReference>
<sequence length="148" mass="16958">MNKKKDIYWIKNALYLAKHAESKGEVPVGAVLVLNDKKISEGWNCSILSKDPTAHAEIIALRKGAQILNNYRLVNTTLYVTLEPCLMCLGAILNSRIKKLVYGACDNTNNKKNFWKILLRKNVIEVTNNILHNKCSYLIKNFFKKKDY</sequence>
<dbReference type="EMBL" id="AP019379">
    <property type="protein sequence ID" value="BBI01212.1"/>
    <property type="molecule type" value="Genomic_DNA"/>
</dbReference>
<dbReference type="OrthoDB" id="9802676at2"/>
<name>A0A455TA55_9GAMM</name>
<dbReference type="Gene3D" id="3.40.140.10">
    <property type="entry name" value="Cytidine Deaminase, domain 2"/>
    <property type="match status" value="1"/>
</dbReference>
<dbReference type="InterPro" id="IPR016193">
    <property type="entry name" value="Cytidine_deaminase-like"/>
</dbReference>
<keyword evidence="2" id="KW-0862">Zinc</keyword>
<dbReference type="PANTHER" id="PTHR11079:SF202">
    <property type="entry name" value="TRNA-SPECIFIC ADENOSINE DEAMINASE"/>
    <property type="match status" value="1"/>
</dbReference>
<protein>
    <submittedName>
        <fullName evidence="4">tRNA-specific adenosine deaminase</fullName>
    </submittedName>
</protein>
<dbReference type="GO" id="GO:0002100">
    <property type="term" value="P:tRNA wobble adenosine to inosine editing"/>
    <property type="evidence" value="ECO:0007669"/>
    <property type="project" value="InterPro"/>
</dbReference>
<organism evidence="4 5">
    <name type="scientific">Buchnera aphidicola</name>
    <name type="common">Nipponaphis monzeni</name>
    <dbReference type="NCBI Taxonomy" id="2495405"/>
    <lineage>
        <taxon>Bacteria</taxon>
        <taxon>Pseudomonadati</taxon>
        <taxon>Pseudomonadota</taxon>
        <taxon>Gammaproteobacteria</taxon>
        <taxon>Enterobacterales</taxon>
        <taxon>Erwiniaceae</taxon>
        <taxon>Buchnera</taxon>
    </lineage>
</organism>
<proteinExistence type="predicted"/>
<gene>
    <name evidence="4" type="primary">tadA</name>
    <name evidence="4" type="ORF">BUCNMO_197</name>
</gene>
<dbReference type="InterPro" id="IPR002125">
    <property type="entry name" value="CMP_dCMP_dom"/>
</dbReference>
<dbReference type="AlphaFoldDB" id="A0A455TA55"/>
<keyword evidence="5" id="KW-1185">Reference proteome</keyword>
<dbReference type="NCBIfam" id="NF008113">
    <property type="entry name" value="PRK10860.1"/>
    <property type="match status" value="1"/>
</dbReference>
<dbReference type="Proteomes" id="UP000317544">
    <property type="component" value="Chromosome"/>
</dbReference>
<dbReference type="GO" id="GO:0008270">
    <property type="term" value="F:zinc ion binding"/>
    <property type="evidence" value="ECO:0007669"/>
    <property type="project" value="InterPro"/>
</dbReference>
<keyword evidence="1" id="KW-0479">Metal-binding</keyword>
<dbReference type="SUPFAM" id="SSF53927">
    <property type="entry name" value="Cytidine deaminase-like"/>
    <property type="match status" value="1"/>
</dbReference>
<evidence type="ECO:0000313" key="5">
    <source>
        <dbReference type="Proteomes" id="UP000317544"/>
    </source>
</evidence>
<dbReference type="CDD" id="cd01285">
    <property type="entry name" value="nucleoside_deaminase"/>
    <property type="match status" value="1"/>
</dbReference>
<feature type="domain" description="CMP/dCMP-type deaminase" evidence="3">
    <location>
        <begin position="4"/>
        <end position="126"/>
    </location>
</feature>
<dbReference type="RefSeq" id="WP_158344805.1">
    <property type="nucleotide sequence ID" value="NZ_AP019379.1"/>
</dbReference>
<dbReference type="PROSITE" id="PS00903">
    <property type="entry name" value="CYT_DCMP_DEAMINASES_1"/>
    <property type="match status" value="1"/>
</dbReference>
<dbReference type="GO" id="GO:0052717">
    <property type="term" value="F:tRNA-specific adenosine-34 deaminase activity"/>
    <property type="evidence" value="ECO:0007669"/>
    <property type="project" value="UniProtKB-EC"/>
</dbReference>